<evidence type="ECO:0000313" key="11">
    <source>
        <dbReference type="EMBL" id="CAD1847548.1"/>
    </source>
</evidence>
<keyword evidence="5 10" id="KW-1133">Transmembrane helix</keyword>
<dbReference type="GO" id="GO:0016020">
    <property type="term" value="C:membrane"/>
    <property type="evidence" value="ECO:0007669"/>
    <property type="project" value="UniProtKB-SubCell"/>
</dbReference>
<evidence type="ECO:0000256" key="7">
    <source>
        <dbReference type="ARBA" id="ARBA00023136"/>
    </source>
</evidence>
<name>A0A6V7QX65_ANACO</name>
<feature type="region of interest" description="Disordered" evidence="9">
    <location>
        <begin position="433"/>
        <end position="457"/>
    </location>
</feature>
<keyword evidence="4 10" id="KW-0812">Transmembrane</keyword>
<feature type="transmembrane region" description="Helical" evidence="10">
    <location>
        <begin position="70"/>
        <end position="89"/>
    </location>
</feature>
<feature type="compositionally biased region" description="Low complexity" evidence="9">
    <location>
        <begin position="434"/>
        <end position="445"/>
    </location>
</feature>
<evidence type="ECO:0000256" key="10">
    <source>
        <dbReference type="SAM" id="Phobius"/>
    </source>
</evidence>
<comment type="similarity">
    <text evidence="2">Belongs to the aromatic acid exporter (TC 2.A.85) family.</text>
</comment>
<keyword evidence="6" id="KW-0406">Ion transport</keyword>
<dbReference type="AlphaFoldDB" id="A0A6V7QX65"/>
<accession>A0A6V7QX65</accession>
<evidence type="ECO:0000256" key="4">
    <source>
        <dbReference type="ARBA" id="ARBA00022692"/>
    </source>
</evidence>
<proteinExistence type="inferred from homology"/>
<evidence type="ECO:0000256" key="3">
    <source>
        <dbReference type="ARBA" id="ARBA00022448"/>
    </source>
</evidence>
<feature type="transmembrane region" description="Helical" evidence="10">
    <location>
        <begin position="127"/>
        <end position="147"/>
    </location>
</feature>
<comment type="subcellular location">
    <subcellularLocation>
        <location evidence="1">Membrane</location>
        <topology evidence="1">Multi-pass membrane protein</topology>
    </subcellularLocation>
</comment>
<dbReference type="EMBL" id="CAJEUB010000056">
    <property type="protein sequence ID" value="CAD1847548.1"/>
    <property type="molecule type" value="Genomic_DNA"/>
</dbReference>
<evidence type="ECO:0000256" key="9">
    <source>
        <dbReference type="SAM" id="MobiDB-lite"/>
    </source>
</evidence>
<evidence type="ECO:0000256" key="2">
    <source>
        <dbReference type="ARBA" id="ARBA00007079"/>
    </source>
</evidence>
<evidence type="ECO:0000256" key="5">
    <source>
        <dbReference type="ARBA" id="ARBA00022989"/>
    </source>
</evidence>
<keyword evidence="8" id="KW-0407">Ion channel</keyword>
<gene>
    <name evidence="11" type="ORF">CB5_LOCUS30759</name>
</gene>
<feature type="transmembrane region" description="Helical" evidence="10">
    <location>
        <begin position="211"/>
        <end position="233"/>
    </location>
</feature>
<evidence type="ECO:0000256" key="6">
    <source>
        <dbReference type="ARBA" id="ARBA00023065"/>
    </source>
</evidence>
<feature type="transmembrane region" description="Helical" evidence="10">
    <location>
        <begin position="179"/>
        <end position="199"/>
    </location>
</feature>
<dbReference type="GO" id="GO:0034220">
    <property type="term" value="P:monoatomic ion transmembrane transport"/>
    <property type="evidence" value="ECO:0007669"/>
    <property type="project" value="UniProtKB-KW"/>
</dbReference>
<dbReference type="PANTHER" id="PTHR31086">
    <property type="entry name" value="ALUMINUM-ACTIVATED MALATE TRANSPORTER 10"/>
    <property type="match status" value="1"/>
</dbReference>
<keyword evidence="3" id="KW-0813">Transport</keyword>
<reference evidence="11" key="1">
    <citation type="submission" date="2020-07" db="EMBL/GenBank/DDBJ databases">
        <authorList>
            <person name="Lin J."/>
        </authorList>
    </citation>
    <scope>NUCLEOTIDE SEQUENCE</scope>
</reference>
<feature type="transmembrane region" description="Helical" evidence="10">
    <location>
        <begin position="153"/>
        <end position="172"/>
    </location>
</feature>
<sequence length="482" mass="52944">MPSSPSKPRIKPSIYTTPMEVEVGSNTSAHKIGFSPWWSGLSSLVERMKEMAVGLSKKVKKIVKDDPRRVAHCFKVGLALTIVSIFYYVTPLYEGLGVSTMWAVLTVVVVMEYTVGGTLSKGLNRAFATLLAGSLGVGAHQIAVLCGDKGEPILLGLFVFTIAAGATFSRFIPEIKARYDYGVTIFILTFSLVAVSSYRVEELIQMAHQRVSTIAIGVATCLGTTVFVFPVWAGEDLHKQVANNLDKLATFLEGLEAECFGEKARCENLESKSFFQVYKSVLNSKPSEDSLFNFAKWEPGHGQFGFRHPWKQYQKLGALSRQCASAMDTLSSYITTFPKSQATATDVELRLQIRAACAEMSSESAKALRELSSAIRTMTAPASANRHVAASLEAAANLRSALSEDVALSEIVHLAMISSLLAEWCCARPESPVRSRSWRGSRASSKPNRPAGPPLNRWTLGKNRLKWLLMLRLRTNKRSYIV</sequence>
<evidence type="ECO:0000256" key="8">
    <source>
        <dbReference type="ARBA" id="ARBA00023303"/>
    </source>
</evidence>
<evidence type="ECO:0000256" key="1">
    <source>
        <dbReference type="ARBA" id="ARBA00004141"/>
    </source>
</evidence>
<dbReference type="InterPro" id="IPR020966">
    <property type="entry name" value="ALMT"/>
</dbReference>
<dbReference type="Pfam" id="PF11744">
    <property type="entry name" value="ALMT"/>
    <property type="match status" value="1"/>
</dbReference>
<evidence type="ECO:0008006" key="12">
    <source>
        <dbReference type="Google" id="ProtNLM"/>
    </source>
</evidence>
<feature type="transmembrane region" description="Helical" evidence="10">
    <location>
        <begin position="95"/>
        <end position="115"/>
    </location>
</feature>
<dbReference type="GO" id="GO:0015743">
    <property type="term" value="P:malate transport"/>
    <property type="evidence" value="ECO:0007669"/>
    <property type="project" value="InterPro"/>
</dbReference>
<organism evidence="11">
    <name type="scientific">Ananas comosus var. bracteatus</name>
    <name type="common">red pineapple</name>
    <dbReference type="NCBI Taxonomy" id="296719"/>
    <lineage>
        <taxon>Eukaryota</taxon>
        <taxon>Viridiplantae</taxon>
        <taxon>Streptophyta</taxon>
        <taxon>Embryophyta</taxon>
        <taxon>Tracheophyta</taxon>
        <taxon>Spermatophyta</taxon>
        <taxon>Magnoliopsida</taxon>
        <taxon>Liliopsida</taxon>
        <taxon>Poales</taxon>
        <taxon>Bromeliaceae</taxon>
        <taxon>Bromelioideae</taxon>
        <taxon>Ananas</taxon>
    </lineage>
</organism>
<protein>
    <recommendedName>
        <fullName evidence="12">Aluminum-activated malate transporter 1</fullName>
    </recommendedName>
</protein>
<keyword evidence="7 10" id="KW-0472">Membrane</keyword>